<evidence type="ECO:0000259" key="2">
    <source>
        <dbReference type="PROSITE" id="PS51258"/>
    </source>
</evidence>
<feature type="domain" description="MHD2" evidence="3">
    <location>
        <begin position="827"/>
        <end position="938"/>
    </location>
</feature>
<feature type="region of interest" description="Disordered" evidence="1">
    <location>
        <begin position="1"/>
        <end position="30"/>
    </location>
</feature>
<keyword evidence="5" id="KW-1185">Reference proteome</keyword>
<dbReference type="EMBL" id="CACSLK010016925">
    <property type="protein sequence ID" value="CAA0818233.1"/>
    <property type="molecule type" value="Genomic_DNA"/>
</dbReference>
<sequence length="998" mass="110687">MGRLVGLSNTGPGPGPIRTHPSPPSPSSTDLFSPLGSLDGLDRGDFCEAAYEVFFTACRSTPGFGGRTAISYYSDGDVTGTGTGTGPGTVKAPGVGMAVTSRVKRALGLKMMRRSPSSRRASSCGSNPLSPSGSGSSPRSSPRLGPRLRRPMTSAEIMRQQMRVTEQSDNRLRKTLMRTLVGQMGRRAETIILPLELLRHLKPSEFSDPHEYHLWQRRQLKILEAGLLLYPSTSLDPSDTFAPNLRAIIQASDLHPIDTGKNSPTMRSLCTCVVSLACRSSPTDGYPHWADGYPLNMHLYTALLSAIFDLKDETLVLDEVDELLELMKKTWSTLGVTRPLHNLCLMWVFFEQYVVTGQVEPDLLGASFTMLTEVANDAKRADRDPVYLRMLAGVMGSLTRWCERRLFNYHDNFGRGTLGVMESILPLLFSAAKILEEDVPSYVLQRDARDESAGNRVDYYVRSSLRNAFAKMLEDQNVNGTKYTEAHEVSELLIKLAKKTEELAVKEKDIFSPVLKKWHPVAAGVAAVTLHTCFATLLKQYLTGKSTSLNETILVLQRAGKLEKFLVQLVVEDSVDCEDGGKTIVREMVPYEVDSFILRLLKQWVQERLQKGKEYVLRAKQTETWNPKSKSEPYANSAVELAGFAKEAVDDFFEIPVNVLESLFFDFVEGVENLFQDYIAFVSSCGSKQSYLPTLPSLSRCSRDSKLSKLFRTACSVGASTNTIIEQASSPNHNNNNNNPRPSTSRGTQRLYIRLNTIHYLTSQLNSLAKALSLSPKAPPSPARFDRSLLSLQDASRHVAEVSAYRLVFLDSNSVFYGGLYAGHVARARIRPALRLLKQNLTLLCAIITERVQPLALKEVMRASFEAFLLVMLAGGSSRVFTTADHALIEEDLESLKRMFCTCGEGLLVEDMVDKESETVEDVVGMMGQPSEQLIEELMSRMGVGGGSGVPLPPTTGKWGRSDPNTILRVLCYRDDPTANLFLKKVFRLARRPRIRMI</sequence>
<proteinExistence type="predicted"/>
<dbReference type="Proteomes" id="UP001153555">
    <property type="component" value="Unassembled WGS sequence"/>
</dbReference>
<feature type="domain" description="MHD1" evidence="2">
    <location>
        <begin position="553"/>
        <end position="695"/>
    </location>
</feature>
<dbReference type="InterPro" id="IPR057984">
    <property type="entry name" value="PATROL1_C"/>
</dbReference>
<evidence type="ECO:0000259" key="3">
    <source>
        <dbReference type="PROSITE" id="PS51259"/>
    </source>
</evidence>
<comment type="caution">
    <text evidence="4">The sequence shown here is derived from an EMBL/GenBank/DDBJ whole genome shotgun (WGS) entry which is preliminary data.</text>
</comment>
<dbReference type="PANTHER" id="PTHR31280">
    <property type="entry name" value="PROTEIN UNC-13 HOMOLOG"/>
    <property type="match status" value="1"/>
</dbReference>
<feature type="region of interest" description="Disordered" evidence="1">
    <location>
        <begin position="110"/>
        <end position="155"/>
    </location>
</feature>
<feature type="compositionally biased region" description="Low complexity" evidence="1">
    <location>
        <begin position="729"/>
        <end position="743"/>
    </location>
</feature>
<feature type="compositionally biased region" description="Low complexity" evidence="1">
    <location>
        <begin position="118"/>
        <end position="145"/>
    </location>
</feature>
<dbReference type="PANTHER" id="PTHR31280:SF1">
    <property type="entry name" value="OS03G0138600 PROTEIN"/>
    <property type="match status" value="1"/>
</dbReference>
<dbReference type="OrthoDB" id="2015333at2759"/>
<dbReference type="PROSITE" id="PS51258">
    <property type="entry name" value="MHD1"/>
    <property type="match status" value="1"/>
</dbReference>
<dbReference type="InterPro" id="IPR008528">
    <property type="entry name" value="unc-13_homologue"/>
</dbReference>
<organism evidence="4 5">
    <name type="scientific">Striga hermonthica</name>
    <name type="common">Purple witchweed</name>
    <name type="synonym">Buchnera hermonthica</name>
    <dbReference type="NCBI Taxonomy" id="68872"/>
    <lineage>
        <taxon>Eukaryota</taxon>
        <taxon>Viridiplantae</taxon>
        <taxon>Streptophyta</taxon>
        <taxon>Embryophyta</taxon>
        <taxon>Tracheophyta</taxon>
        <taxon>Spermatophyta</taxon>
        <taxon>Magnoliopsida</taxon>
        <taxon>eudicotyledons</taxon>
        <taxon>Gunneridae</taxon>
        <taxon>Pentapetalae</taxon>
        <taxon>asterids</taxon>
        <taxon>lamiids</taxon>
        <taxon>Lamiales</taxon>
        <taxon>Orobanchaceae</taxon>
        <taxon>Buchnereae</taxon>
        <taxon>Striga</taxon>
    </lineage>
</organism>
<dbReference type="PROSITE" id="PS51259">
    <property type="entry name" value="MHD2"/>
    <property type="match status" value="1"/>
</dbReference>
<dbReference type="AlphaFoldDB" id="A0A9N7MWT2"/>
<evidence type="ECO:0000313" key="5">
    <source>
        <dbReference type="Proteomes" id="UP001153555"/>
    </source>
</evidence>
<feature type="region of interest" description="Disordered" evidence="1">
    <location>
        <begin position="726"/>
        <end position="746"/>
    </location>
</feature>
<gene>
    <name evidence="4" type="ORF">SHERM_01096</name>
</gene>
<dbReference type="InterPro" id="IPR014772">
    <property type="entry name" value="Munc13_dom-2"/>
</dbReference>
<dbReference type="Pfam" id="PF25761">
    <property type="entry name" value="TPR_PATROL1"/>
    <property type="match status" value="1"/>
</dbReference>
<evidence type="ECO:0000313" key="4">
    <source>
        <dbReference type="EMBL" id="CAA0818233.1"/>
    </source>
</evidence>
<dbReference type="InterPro" id="IPR014770">
    <property type="entry name" value="Munc13_1"/>
</dbReference>
<evidence type="ECO:0000256" key="1">
    <source>
        <dbReference type="SAM" id="MobiDB-lite"/>
    </source>
</evidence>
<accession>A0A9N7MWT2</accession>
<reference evidence="4" key="1">
    <citation type="submission" date="2019-12" db="EMBL/GenBank/DDBJ databases">
        <authorList>
            <person name="Scholes J."/>
        </authorList>
    </citation>
    <scope>NUCLEOTIDE SEQUENCE</scope>
</reference>
<protein>
    <submittedName>
        <fullName evidence="4">Uncharacterized protein</fullName>
    </submittedName>
</protein>
<name>A0A9N7MWT2_STRHE</name>